<evidence type="ECO:0000313" key="2">
    <source>
        <dbReference type="Proteomes" id="UP000324800"/>
    </source>
</evidence>
<organism evidence="1 2">
    <name type="scientific">Streblomastix strix</name>
    <dbReference type="NCBI Taxonomy" id="222440"/>
    <lineage>
        <taxon>Eukaryota</taxon>
        <taxon>Metamonada</taxon>
        <taxon>Preaxostyla</taxon>
        <taxon>Oxymonadida</taxon>
        <taxon>Streblomastigidae</taxon>
        <taxon>Streblomastix</taxon>
    </lineage>
</organism>
<dbReference type="Proteomes" id="UP000324800">
    <property type="component" value="Unassembled WGS sequence"/>
</dbReference>
<accession>A0A5J4WIM5</accession>
<feature type="non-terminal residue" evidence="1">
    <location>
        <position position="1"/>
    </location>
</feature>
<comment type="caution">
    <text evidence="1">The sequence shown here is derived from an EMBL/GenBank/DDBJ whole genome shotgun (WGS) entry which is preliminary data.</text>
</comment>
<proteinExistence type="predicted"/>
<reference evidence="1 2" key="1">
    <citation type="submission" date="2019-03" db="EMBL/GenBank/DDBJ databases">
        <title>Single cell metagenomics reveals metabolic interactions within the superorganism composed of flagellate Streblomastix strix and complex community of Bacteroidetes bacteria on its surface.</title>
        <authorList>
            <person name="Treitli S.C."/>
            <person name="Kolisko M."/>
            <person name="Husnik F."/>
            <person name="Keeling P."/>
            <person name="Hampl V."/>
        </authorList>
    </citation>
    <scope>NUCLEOTIDE SEQUENCE [LARGE SCALE GENOMIC DNA]</scope>
    <source>
        <strain evidence="1">ST1C</strain>
    </source>
</reference>
<dbReference type="EMBL" id="SNRW01001876">
    <property type="protein sequence ID" value="KAA6394688.1"/>
    <property type="molecule type" value="Genomic_DNA"/>
</dbReference>
<dbReference type="AlphaFoldDB" id="A0A5J4WIM5"/>
<evidence type="ECO:0000313" key="1">
    <source>
        <dbReference type="EMBL" id="KAA6394688.1"/>
    </source>
</evidence>
<protein>
    <submittedName>
        <fullName evidence="1">Uncharacterized protein</fullName>
    </submittedName>
</protein>
<sequence length="35" mass="3621">AQLSANVVPVTFTLSSASQVPTSFNLPSSAAHYNN</sequence>
<gene>
    <name evidence="1" type="ORF">EZS28_009781</name>
</gene>
<name>A0A5J4WIM5_9EUKA</name>